<sequence length="2836" mass="289379">MRIFTKRWKQLWFGQTPFLSPRLRKRASLAGLAVLLSSLGAQAQLSGIKTIDPAGSGPNNYTTFTAAVNALNAGGNVTAAGGVTFNVAKVAFTEATGVPAITVSGSATAPIIFQENGLTPSNLADNPTITRTTGNSTLTDAVVAISGGDYITFDGINVDVTAGLGANAVEFGYLVRNTASSGAIFNTIRNARIVLDRANVSSVGVLQSSSAATTAGASGGGGVSVATGGTNFNTNNTYSGLVIENAYKGIHLLTASTTVYDANTTISGCTIGASMASVPGGDIGNATGTSLGTVTAGIQAVRQTEVNIFDNTVQNVVSFGAIGSGISVEGAYGPSNVYRNRVLHIRNVGSSSTSTVYGMRLDIAPISNAANVLTVHNNFVAGISHAYTTATSSRYLVGIATQVTTSTATANGSIHLFYNSVRIEALPSYAGSSIAFNAGAAATTGPVLTVRNNIFANFSPVQASVTPSRIAIGSTTTATFGGTGSTSDYNDLYVLPGQGAAIGSAGTTIRVTLADWQTSYPNTGQGGAVPIDNSSLTVDPEFGSDTDLHTSLAALNNAGTPVTSSAPGIGVDIDLQARSASTPDIGADEFTPAASDVAVLSLASPTAPVATGPRTVSVLIRNNGTSTLNTVRLEYTLNGGSAVGQNFTIAGGLAPNATTTLTFTTQATLTSGANTFVVTGSLPNGGADPTAANNSITATVYTALSGTYTINRLAGASATNFVSFTAAAAALNNGGISASVRFNVLNGPYTEQFALAEVAGVSPTDTIVVDGGASKQTLSYSGTVSQPAAVQLNGTDYVTLNNLTIDVSAGATYGIGVHLVGAANFNRVSNSVIRAPSAATSATANYGVAVSGSVTSGTTAGSATDLRVQSNTISGGYNAVIATGALATMLTGIYVTNNVITDTYLYGIDLEFTDGATVTGNDISRPTRATFSTFAGLYFTGATLNAYVTRNRIHDPATATPTSTSAAYGIYFTSADGTPGNGNVVFNNLVYNFITAGIQYGIYNVGSDYGQYYHNTISLDHAASTSTSVTYGFYQTTQADGIEFRNNIVSVTRGGTANRVALYFNTPASNISSNYNDLYVGTGGNYFTGYYGATYATLLDWQGANGRIYDQNSVQADPNFVGATLVPSSAVLNGAGDPALLPIVPRDFANVLRSNPPDLGAYEFTPVANDVAVLGFVAPAPPIAAGSSPVTVTLQNNGGGTLNSVTLAYTYNGGTTVTQTFTGLNIVSGQTGTATFTTPVVLQPGSATLSVVASLPNNTADGDPSNNTFTTTFNTALSGTYTINNLAGASATNFVSFTAAATALNAGGILGPVQFNVLNGPYTEQIELGQIAGTSATDTVVFNGNSRTIRFGSADANQRAVIKLNGTDYVSFLNLTIDATNGGATPAPTYGWGVHLINGADYNRFRGCDIRTDMASTSSVNYAGIVGSGSNTSPATLGNSASFLRLENNTVSGGYYGIILNGASTTVRSQGLLLTGNEVRDFYLYGIDVENSDGARIVSNNVHRPTRGNGSTFYGVYMSGSINAAVERNRIHHPFTGNPTSTSSAYGVYFSANDGLAGSENDVVNNLIYDFNGSGIAYGIYNSSSDFARYYHNTISLDNTGVTSTSATAGFYQTTLATGIEFVNNVVSVTRNPSGTGAKNALLFSTATSSIYSDYNDLFVGTGTNFYTGTHGTTTFATLANWRTANNNSYDANSVQADPLFAAPASGNFVPMAVALNNVGLPSVLARVPRDFANVLRNSPPDLGAFEFTPVAIDLAPVALVAPLSNPSCPGTAESVEVSVRNMGSSTLNFAANPATVTVSVTGATTATLTATVNSGTLASGATRSVTLSPTLNMSAVGTYTFAISAAVAGDQNSSNTLLTPSPTATVAAPVAGTITPSSAVLCVSGTVTLNLAGAANGSTQFQQSTDNMNFVDVSTGTGGTTTSYTTGTLTQTTYFRAQTRCNSSVANSNVVTVTVNNPQPAATNAPQAICSGSTATLTVTGTTGQTFQFFGSASGGTALTSTTGGTASSPTASFTTPALTANTTYYVETSTGGVATVGPLTNTAVSTSGGGFSPTVKYGMIFNATNATTLTGVYVYPTAAGNAVITLESAVTGGTVLQTYTATLTAADVNQKTFVPLNFNVPAGNGLLLSLATTTNGTTAVLYRNTAGGNYPYVSSDGNVTITSNNFASQATTYYYYFYDWRLGSTCTGSRVPLQVNVTPATTLSGTQSSVSGTYCDVNITGNATLTGPLTVNGTLTLASGASLNTNCQTISGTGSFVMQAGSTLLICSPAGITASGANGPVQVSGTRSYSPDASYVYNGSAAQVTGNGLPAQVRNLTVDNAAGLSLSQALSVAQVIRLSNGNLSTSGNGLTLLSSAAGTALVVNTSGVVSGTVTVQRYIDPSLNPGLGYRHYAPPVLGSTVADLATATGFTPVVNPAYNTSANPGFVTPFPTVYGYDETRLVSSPATSLAPFEKGWFSPASLASPLQNGRGYTVNIGANQLVDFNGTLVNGDQTFGSLSRGTDAEAGWQFLGNPFPSPIDWSMLSTADFTNLDQAVYIYKSTGRYTGAYTAYVNGVGGPQEIATAQGFFVRTSSPGTGTLRLPNAIRKTTYSAQPTFNRTAGTRPLLQLELSGASLADAAYVYFEQGATAAADGRHDAVKMPNTHGLNLSSVAAGASLAINGLPLLGSQATVVPLQVAAPQAGSYTFAVAELLNFLPGTQVELRDALTGRSTLLQAGTRYTATLPAGSAGTRFSLVFREAAVTASQSALDAALVSLYPNPAHGRFTLQVPPVSGHAKVHTTLLNALGQVVAERSLPLTAAGATTEFNTSSLAAGVYTLQVRAGQLLVTKRVVVE</sequence>
<protein>
    <recommendedName>
        <fullName evidence="8">T9SS type A sorting domain-containing protein</fullName>
    </recommendedName>
</protein>
<dbReference type="InterPro" id="IPR044023">
    <property type="entry name" value="Ig_7"/>
</dbReference>
<name>A0ABP8IL13_9BACT</name>
<dbReference type="RefSeq" id="WP_345236859.1">
    <property type="nucleotide sequence ID" value="NZ_BAABGZ010000063.1"/>
</dbReference>
<feature type="domain" description="CARDB" evidence="3">
    <location>
        <begin position="1176"/>
        <end position="1270"/>
    </location>
</feature>
<evidence type="ECO:0000256" key="1">
    <source>
        <dbReference type="SAM" id="SignalP"/>
    </source>
</evidence>
<evidence type="ECO:0000259" key="2">
    <source>
        <dbReference type="Pfam" id="PF05048"/>
    </source>
</evidence>
<dbReference type="InterPro" id="IPR011050">
    <property type="entry name" value="Pectin_lyase_fold/virulence"/>
</dbReference>
<dbReference type="InterPro" id="IPR006626">
    <property type="entry name" value="PbH1"/>
</dbReference>
<evidence type="ECO:0000259" key="5">
    <source>
        <dbReference type="Pfam" id="PF19081"/>
    </source>
</evidence>
<dbReference type="InterPro" id="IPR007742">
    <property type="entry name" value="NosD_dom"/>
</dbReference>
<dbReference type="SUPFAM" id="SSF51126">
    <property type="entry name" value="Pectin lyase-like"/>
    <property type="match status" value="2"/>
</dbReference>
<feature type="domain" description="Secretion system C-terminal sorting" evidence="4">
    <location>
        <begin position="2758"/>
        <end position="2835"/>
    </location>
</feature>
<dbReference type="Pfam" id="PF19081">
    <property type="entry name" value="Ig_7"/>
    <property type="match status" value="1"/>
</dbReference>
<dbReference type="InterPro" id="IPR026444">
    <property type="entry name" value="Secre_tail"/>
</dbReference>
<feature type="chain" id="PRO_5045038697" description="T9SS type A sorting domain-containing protein" evidence="1">
    <location>
        <begin position="44"/>
        <end position="2836"/>
    </location>
</feature>
<dbReference type="Gene3D" id="2.160.20.10">
    <property type="entry name" value="Single-stranded right-handed beta-helix, Pectin lyase-like"/>
    <property type="match status" value="2"/>
</dbReference>
<dbReference type="NCBIfam" id="TIGR04183">
    <property type="entry name" value="Por_Secre_tail"/>
    <property type="match status" value="1"/>
</dbReference>
<feature type="domain" description="Ig-like" evidence="5">
    <location>
        <begin position="1961"/>
        <end position="2033"/>
    </location>
</feature>
<keyword evidence="1" id="KW-0732">Signal</keyword>
<evidence type="ECO:0000313" key="6">
    <source>
        <dbReference type="EMBL" id="GAA4361997.1"/>
    </source>
</evidence>
<gene>
    <name evidence="6" type="ORF">GCM10023185_29490</name>
</gene>
<dbReference type="InterPro" id="IPR011635">
    <property type="entry name" value="CARDB"/>
</dbReference>
<evidence type="ECO:0008006" key="8">
    <source>
        <dbReference type="Google" id="ProtNLM"/>
    </source>
</evidence>
<dbReference type="InterPro" id="IPR012334">
    <property type="entry name" value="Pectin_lyas_fold"/>
</dbReference>
<organism evidence="6 7">
    <name type="scientific">Hymenobacter saemangeumensis</name>
    <dbReference type="NCBI Taxonomy" id="1084522"/>
    <lineage>
        <taxon>Bacteria</taxon>
        <taxon>Pseudomonadati</taxon>
        <taxon>Bacteroidota</taxon>
        <taxon>Cytophagia</taxon>
        <taxon>Cytophagales</taxon>
        <taxon>Hymenobacteraceae</taxon>
        <taxon>Hymenobacter</taxon>
    </lineage>
</organism>
<accession>A0ABP8IL13</accession>
<dbReference type="InterPro" id="IPR013783">
    <property type="entry name" value="Ig-like_fold"/>
</dbReference>
<evidence type="ECO:0000259" key="3">
    <source>
        <dbReference type="Pfam" id="PF07705"/>
    </source>
</evidence>
<dbReference type="Pfam" id="PF18962">
    <property type="entry name" value="Por_Secre_tail"/>
    <property type="match status" value="1"/>
</dbReference>
<keyword evidence="7" id="KW-1185">Reference proteome</keyword>
<dbReference type="Proteomes" id="UP001501153">
    <property type="component" value="Unassembled WGS sequence"/>
</dbReference>
<evidence type="ECO:0000313" key="7">
    <source>
        <dbReference type="Proteomes" id="UP001501153"/>
    </source>
</evidence>
<proteinExistence type="predicted"/>
<dbReference type="EMBL" id="BAABGZ010000063">
    <property type="protein sequence ID" value="GAA4361997.1"/>
    <property type="molecule type" value="Genomic_DNA"/>
</dbReference>
<dbReference type="Pfam" id="PF05048">
    <property type="entry name" value="NosD"/>
    <property type="match status" value="1"/>
</dbReference>
<evidence type="ECO:0000259" key="4">
    <source>
        <dbReference type="Pfam" id="PF18962"/>
    </source>
</evidence>
<dbReference type="SMART" id="SM00710">
    <property type="entry name" value="PbH1"/>
    <property type="match status" value="19"/>
</dbReference>
<dbReference type="Gene3D" id="2.60.40.10">
    <property type="entry name" value="Immunoglobulins"/>
    <property type="match status" value="2"/>
</dbReference>
<feature type="domain" description="Periplasmic copper-binding protein NosD beta helix" evidence="2">
    <location>
        <begin position="1427"/>
        <end position="1624"/>
    </location>
</feature>
<comment type="caution">
    <text evidence="6">The sequence shown here is derived from an EMBL/GenBank/DDBJ whole genome shotgun (WGS) entry which is preliminary data.</text>
</comment>
<feature type="signal peptide" evidence="1">
    <location>
        <begin position="1"/>
        <end position="43"/>
    </location>
</feature>
<dbReference type="Pfam" id="PF07705">
    <property type="entry name" value="CARDB"/>
    <property type="match status" value="1"/>
</dbReference>
<reference evidence="7" key="1">
    <citation type="journal article" date="2019" name="Int. J. Syst. Evol. Microbiol.">
        <title>The Global Catalogue of Microorganisms (GCM) 10K type strain sequencing project: providing services to taxonomists for standard genome sequencing and annotation.</title>
        <authorList>
            <consortium name="The Broad Institute Genomics Platform"/>
            <consortium name="The Broad Institute Genome Sequencing Center for Infectious Disease"/>
            <person name="Wu L."/>
            <person name="Ma J."/>
        </authorList>
    </citation>
    <scope>NUCLEOTIDE SEQUENCE [LARGE SCALE GENOMIC DNA]</scope>
    <source>
        <strain evidence="7">JCM 17923</strain>
    </source>
</reference>